<dbReference type="PANTHER" id="PTHR30203:SF24">
    <property type="entry name" value="BLR4935 PROTEIN"/>
    <property type="match status" value="1"/>
</dbReference>
<dbReference type="Pfam" id="PF02321">
    <property type="entry name" value="OEP"/>
    <property type="match status" value="2"/>
</dbReference>
<evidence type="ECO:0000313" key="4">
    <source>
        <dbReference type="Proteomes" id="UP000663929"/>
    </source>
</evidence>
<keyword evidence="2" id="KW-0732">Signal</keyword>
<dbReference type="InterPro" id="IPR003423">
    <property type="entry name" value="OMP_efflux"/>
</dbReference>
<dbReference type="RefSeq" id="WP_237379557.1">
    <property type="nucleotide sequence ID" value="NZ_CP071793.1"/>
</dbReference>
<protein>
    <submittedName>
        <fullName evidence="3">TolC family protein</fullName>
    </submittedName>
</protein>
<proteinExistence type="inferred from homology"/>
<comment type="similarity">
    <text evidence="1">Belongs to the outer membrane factor (OMF) (TC 1.B.17) family.</text>
</comment>
<dbReference type="PANTHER" id="PTHR30203">
    <property type="entry name" value="OUTER MEMBRANE CATION EFFLUX PROTEIN"/>
    <property type="match status" value="1"/>
</dbReference>
<accession>A0A8A4TJ21</accession>
<dbReference type="GO" id="GO:0015562">
    <property type="term" value="F:efflux transmembrane transporter activity"/>
    <property type="evidence" value="ECO:0007669"/>
    <property type="project" value="InterPro"/>
</dbReference>
<gene>
    <name evidence="3" type="ORF">J3U87_30460</name>
</gene>
<evidence type="ECO:0000256" key="1">
    <source>
        <dbReference type="ARBA" id="ARBA00007613"/>
    </source>
</evidence>
<reference evidence="3" key="1">
    <citation type="submission" date="2021-03" db="EMBL/GenBank/DDBJ databases">
        <title>Acanthopleuribacteraceae sp. M133.</title>
        <authorList>
            <person name="Wang G."/>
        </authorList>
    </citation>
    <scope>NUCLEOTIDE SEQUENCE</scope>
    <source>
        <strain evidence="3">M133</strain>
    </source>
</reference>
<dbReference type="Proteomes" id="UP000663929">
    <property type="component" value="Chromosome"/>
</dbReference>
<keyword evidence="4" id="KW-1185">Reference proteome</keyword>
<dbReference type="KEGG" id="scor:J3U87_30460"/>
<sequence length="426" mass="47553">MNRMIAAWCRVIWLAPCLLFAGEPADQAEKLTLAEVYRRVETIHPGLAAYGLQEQVMAALVDQAGRLPNPELEVELEDFGGSFSGLDRAETTVAVSQTVQTAGKRKLRVRVAEGERQLAAWDTRAARLDVALETYVTFYEMLGAQQWVALHDDLFRLAEETHATMQARVEAGKVSPLEAVSAEVALSQARLARTRAETRLHMVRGRLAALWGGDPATEIRVSGDLERVDAMPTLPEVLERLERNPQMARWAQERETSDARLVLEKKRSIPDLDVQAGYRHFRESGENTWVAGVSVPLPFFDRNRGNRRAAVLAVRQVAESEKAVRNRLVAEATESYYRAQAARASLTSLRDQVLPAAKRAFEGAGLGYREGKFAYLDLLEAQRNYFETRAAYTEALVEMHRETAALARLTGQVAVSQPEEDGREHD</sequence>
<dbReference type="Gene3D" id="1.20.1600.10">
    <property type="entry name" value="Outer membrane efflux proteins (OEP)"/>
    <property type="match status" value="1"/>
</dbReference>
<evidence type="ECO:0000313" key="3">
    <source>
        <dbReference type="EMBL" id="QTD49926.1"/>
    </source>
</evidence>
<dbReference type="SUPFAM" id="SSF56954">
    <property type="entry name" value="Outer membrane efflux proteins (OEP)"/>
    <property type="match status" value="1"/>
</dbReference>
<feature type="chain" id="PRO_5035205276" evidence="2">
    <location>
        <begin position="22"/>
        <end position="426"/>
    </location>
</feature>
<name>A0A8A4TJ21_SULCO</name>
<organism evidence="3 4">
    <name type="scientific">Sulfidibacter corallicola</name>
    <dbReference type="NCBI Taxonomy" id="2818388"/>
    <lineage>
        <taxon>Bacteria</taxon>
        <taxon>Pseudomonadati</taxon>
        <taxon>Acidobacteriota</taxon>
        <taxon>Holophagae</taxon>
        <taxon>Acanthopleuribacterales</taxon>
        <taxon>Acanthopleuribacteraceae</taxon>
        <taxon>Sulfidibacter</taxon>
    </lineage>
</organism>
<feature type="signal peptide" evidence="2">
    <location>
        <begin position="1"/>
        <end position="21"/>
    </location>
</feature>
<dbReference type="AlphaFoldDB" id="A0A8A4TJ21"/>
<evidence type="ECO:0000256" key="2">
    <source>
        <dbReference type="SAM" id="SignalP"/>
    </source>
</evidence>
<dbReference type="InterPro" id="IPR010131">
    <property type="entry name" value="MdtP/NodT-like"/>
</dbReference>
<dbReference type="EMBL" id="CP071793">
    <property type="protein sequence ID" value="QTD49926.1"/>
    <property type="molecule type" value="Genomic_DNA"/>
</dbReference>